<name>H6L0L4_SAPGL</name>
<dbReference type="KEGG" id="sgn:SGRA_1815"/>
<dbReference type="EMBL" id="CP002831">
    <property type="protein sequence ID" value="AFC24550.1"/>
    <property type="molecule type" value="Genomic_DNA"/>
</dbReference>
<evidence type="ECO:0000256" key="2">
    <source>
        <dbReference type="HAMAP-Rule" id="MF_00518"/>
    </source>
</evidence>
<dbReference type="PANTHER" id="PTHR10472:SF5">
    <property type="entry name" value="D-AMINOACYL-TRNA DEACYLASE 1"/>
    <property type="match status" value="1"/>
</dbReference>
<dbReference type="EC" id="3.1.1.96" evidence="2"/>
<comment type="subunit">
    <text evidence="2">Homodimer.</text>
</comment>
<keyword evidence="4" id="KW-1185">Reference proteome</keyword>
<comment type="similarity">
    <text evidence="1 2">Belongs to the DTD family.</text>
</comment>
<dbReference type="SUPFAM" id="SSF69500">
    <property type="entry name" value="DTD-like"/>
    <property type="match status" value="1"/>
</dbReference>
<dbReference type="NCBIfam" id="TIGR00256">
    <property type="entry name" value="D-aminoacyl-tRNA deacylase"/>
    <property type="match status" value="1"/>
</dbReference>
<dbReference type="GO" id="GO:0000049">
    <property type="term" value="F:tRNA binding"/>
    <property type="evidence" value="ECO:0007669"/>
    <property type="project" value="UniProtKB-UniRule"/>
</dbReference>
<dbReference type="PANTHER" id="PTHR10472">
    <property type="entry name" value="D-TYROSYL-TRNA TYR DEACYLASE"/>
    <property type="match status" value="1"/>
</dbReference>
<evidence type="ECO:0000313" key="4">
    <source>
        <dbReference type="Proteomes" id="UP000007519"/>
    </source>
</evidence>
<dbReference type="eggNOG" id="COG1490">
    <property type="taxonomic scope" value="Bacteria"/>
</dbReference>
<dbReference type="FunFam" id="3.50.80.10:FF:000001">
    <property type="entry name" value="D-aminoacyl-tRNA deacylase"/>
    <property type="match status" value="1"/>
</dbReference>
<dbReference type="HOGENOM" id="CLU_076901_1_0_10"/>
<sequence length="152" mass="17082">MRLVIQRVKTARVDVAGKTVGQIDQGLFVLLGIHQEDSSKDVDWLIQKLVKIRIFNDEQGKMNYSIRDVQGQLLVVSQFTLYAACKKGNRPSYTRAARPEQAIPLYEEFIAKAEAELDQKVASGQFGADMQIELNNDGPVTIILDSRTPEIF</sequence>
<reference evidence="3 4" key="1">
    <citation type="journal article" date="2012" name="Stand. Genomic Sci.">
        <title>Complete genome sequencing and analysis of Saprospira grandis str. Lewin, a predatory marine bacterium.</title>
        <authorList>
            <person name="Saw J.H."/>
            <person name="Yuryev A."/>
            <person name="Kanbe M."/>
            <person name="Hou S."/>
            <person name="Young A.G."/>
            <person name="Aizawa S."/>
            <person name="Alam M."/>
        </authorList>
    </citation>
    <scope>NUCLEOTIDE SEQUENCE [LARGE SCALE GENOMIC DNA]</scope>
    <source>
        <strain evidence="3 4">Lewin</strain>
    </source>
</reference>
<dbReference type="GO" id="GO:0005737">
    <property type="term" value="C:cytoplasm"/>
    <property type="evidence" value="ECO:0007669"/>
    <property type="project" value="UniProtKB-SubCell"/>
</dbReference>
<comment type="function">
    <text evidence="2">An aminoacyl-tRNA editing enzyme that deacylates mischarged D-aminoacyl-tRNAs. Also deacylates mischarged glycyl-tRNA(Ala), protecting cells against glycine mischarging by AlaRS. Acts via tRNA-based rather than protein-based catalysis; rejects L-amino acids rather than detecting D-amino acids in the active site. By recycling D-aminoacyl-tRNA to D-amino acids and free tRNA molecules, this enzyme counteracts the toxicity associated with the formation of D-aminoacyl-tRNA entities in vivo and helps enforce protein L-homochirality.</text>
</comment>
<dbReference type="HAMAP" id="MF_00518">
    <property type="entry name" value="Deacylase_Dtd"/>
    <property type="match status" value="1"/>
</dbReference>
<keyword evidence="2 3" id="KW-0378">Hydrolase</keyword>
<keyword evidence="2" id="KW-0963">Cytoplasm</keyword>
<comment type="subcellular location">
    <subcellularLocation>
        <location evidence="2">Cytoplasm</location>
    </subcellularLocation>
</comment>
<dbReference type="GO" id="GO:0043908">
    <property type="term" value="F:Ser(Gly)-tRNA(Ala) hydrolase activity"/>
    <property type="evidence" value="ECO:0007669"/>
    <property type="project" value="UniProtKB-UniRule"/>
</dbReference>
<dbReference type="InterPro" id="IPR023509">
    <property type="entry name" value="DTD-like_sf"/>
</dbReference>
<dbReference type="Pfam" id="PF02580">
    <property type="entry name" value="Tyr_Deacylase"/>
    <property type="match status" value="1"/>
</dbReference>
<evidence type="ECO:0000256" key="1">
    <source>
        <dbReference type="ARBA" id="ARBA00009673"/>
    </source>
</evidence>
<accession>H6L0L4</accession>
<dbReference type="GO" id="GO:0051500">
    <property type="term" value="F:D-tyrosyl-tRNA(Tyr) deacylase activity"/>
    <property type="evidence" value="ECO:0007669"/>
    <property type="project" value="TreeGrafter"/>
</dbReference>
<dbReference type="CDD" id="cd00563">
    <property type="entry name" value="Dtyr_deacylase"/>
    <property type="match status" value="1"/>
</dbReference>
<dbReference type="InterPro" id="IPR003732">
    <property type="entry name" value="Daa-tRNA_deacyls_DTD"/>
</dbReference>
<dbReference type="EC" id="3.1.1.-" evidence="2"/>
<comment type="domain">
    <text evidence="2">A Gly-cisPro motif from one monomer fits into the active site of the other monomer to allow specific chiral rejection of L-amino acids.</text>
</comment>
<dbReference type="STRING" id="984262.SGRA_1815"/>
<feature type="short sequence motif" description="Gly-cisPro motif, important for rejection of L-amino acids" evidence="2">
    <location>
        <begin position="138"/>
        <end position="139"/>
    </location>
</feature>
<dbReference type="Proteomes" id="UP000007519">
    <property type="component" value="Chromosome"/>
</dbReference>
<evidence type="ECO:0000313" key="3">
    <source>
        <dbReference type="EMBL" id="AFC24550.1"/>
    </source>
</evidence>
<comment type="catalytic activity">
    <reaction evidence="2">
        <text>a D-aminoacyl-tRNA + H2O = a tRNA + a D-alpha-amino acid + H(+)</text>
        <dbReference type="Rhea" id="RHEA:13953"/>
        <dbReference type="Rhea" id="RHEA-COMP:10123"/>
        <dbReference type="Rhea" id="RHEA-COMP:10124"/>
        <dbReference type="ChEBI" id="CHEBI:15377"/>
        <dbReference type="ChEBI" id="CHEBI:15378"/>
        <dbReference type="ChEBI" id="CHEBI:59871"/>
        <dbReference type="ChEBI" id="CHEBI:78442"/>
        <dbReference type="ChEBI" id="CHEBI:79333"/>
        <dbReference type="EC" id="3.1.1.96"/>
    </reaction>
</comment>
<dbReference type="OrthoDB" id="9801395at2"/>
<keyword evidence="2" id="KW-0694">RNA-binding</keyword>
<keyword evidence="2" id="KW-0820">tRNA-binding</keyword>
<gene>
    <name evidence="2 3" type="primary">dtd</name>
    <name evidence="3" type="ordered locus">SGRA_1815</name>
</gene>
<dbReference type="RefSeq" id="WP_015692182.1">
    <property type="nucleotide sequence ID" value="NC_016940.1"/>
</dbReference>
<dbReference type="GO" id="GO:0019478">
    <property type="term" value="P:D-amino acid catabolic process"/>
    <property type="evidence" value="ECO:0007669"/>
    <property type="project" value="UniProtKB-UniRule"/>
</dbReference>
<dbReference type="GO" id="GO:0106026">
    <property type="term" value="F:Gly-tRNA(Ala) deacylase activity"/>
    <property type="evidence" value="ECO:0007669"/>
    <property type="project" value="UniProtKB-UniRule"/>
</dbReference>
<proteinExistence type="inferred from homology"/>
<organism evidence="3 4">
    <name type="scientific">Saprospira grandis (strain Lewin)</name>
    <dbReference type="NCBI Taxonomy" id="984262"/>
    <lineage>
        <taxon>Bacteria</taxon>
        <taxon>Pseudomonadati</taxon>
        <taxon>Bacteroidota</taxon>
        <taxon>Saprospiria</taxon>
        <taxon>Saprospirales</taxon>
        <taxon>Saprospiraceae</taxon>
        <taxon>Saprospira</taxon>
    </lineage>
</organism>
<comment type="catalytic activity">
    <reaction evidence="2">
        <text>glycyl-tRNA(Ala) + H2O = tRNA(Ala) + glycine + H(+)</text>
        <dbReference type="Rhea" id="RHEA:53744"/>
        <dbReference type="Rhea" id="RHEA-COMP:9657"/>
        <dbReference type="Rhea" id="RHEA-COMP:13640"/>
        <dbReference type="ChEBI" id="CHEBI:15377"/>
        <dbReference type="ChEBI" id="CHEBI:15378"/>
        <dbReference type="ChEBI" id="CHEBI:57305"/>
        <dbReference type="ChEBI" id="CHEBI:78442"/>
        <dbReference type="ChEBI" id="CHEBI:78522"/>
    </reaction>
</comment>
<protein>
    <recommendedName>
        <fullName evidence="2">D-aminoacyl-tRNA deacylase</fullName>
        <shortName evidence="2">DTD</shortName>
        <ecNumber evidence="2">3.1.1.96</ecNumber>
    </recommendedName>
    <alternativeName>
        <fullName evidence="2">Gly-tRNA(Ala) deacylase</fullName>
        <ecNumber evidence="2">3.1.1.-</ecNumber>
    </alternativeName>
</protein>
<dbReference type="AlphaFoldDB" id="H6L0L4"/>
<dbReference type="Gene3D" id="3.50.80.10">
    <property type="entry name" value="D-tyrosyl-tRNA(Tyr) deacylase"/>
    <property type="match status" value="1"/>
</dbReference>